<keyword evidence="7" id="KW-1185">Reference proteome</keyword>
<feature type="transmembrane region" description="Helical" evidence="5">
    <location>
        <begin position="64"/>
        <end position="82"/>
    </location>
</feature>
<evidence type="ECO:0000313" key="7">
    <source>
        <dbReference type="Proteomes" id="UP000244892"/>
    </source>
</evidence>
<evidence type="ECO:0000256" key="3">
    <source>
        <dbReference type="ARBA" id="ARBA00022989"/>
    </source>
</evidence>
<keyword evidence="2 5" id="KW-0812">Transmembrane</keyword>
<dbReference type="NCBIfam" id="NF037968">
    <property type="entry name" value="SemiSWEET_2"/>
    <property type="match status" value="1"/>
</dbReference>
<dbReference type="InterPro" id="IPR047662">
    <property type="entry name" value="SemiSWEET"/>
</dbReference>
<dbReference type="EMBL" id="CP029210">
    <property type="protein sequence ID" value="AWI55019.1"/>
    <property type="molecule type" value="Genomic_DNA"/>
</dbReference>
<protein>
    <recommendedName>
        <fullName evidence="8">Glutathione synthetase</fullName>
    </recommendedName>
</protein>
<dbReference type="GO" id="GO:0016020">
    <property type="term" value="C:membrane"/>
    <property type="evidence" value="ECO:0007669"/>
    <property type="project" value="UniProtKB-SubCell"/>
</dbReference>
<evidence type="ECO:0000313" key="6">
    <source>
        <dbReference type="EMBL" id="AWI55019.1"/>
    </source>
</evidence>
<organism evidence="6 7">
    <name type="scientific">Aquabacterium olei</name>
    <dbReference type="NCBI Taxonomy" id="1296669"/>
    <lineage>
        <taxon>Bacteria</taxon>
        <taxon>Pseudomonadati</taxon>
        <taxon>Pseudomonadota</taxon>
        <taxon>Betaproteobacteria</taxon>
        <taxon>Burkholderiales</taxon>
        <taxon>Aquabacterium</taxon>
    </lineage>
</organism>
<evidence type="ECO:0000256" key="4">
    <source>
        <dbReference type="ARBA" id="ARBA00023136"/>
    </source>
</evidence>
<dbReference type="OrthoDB" id="122062at2"/>
<gene>
    <name evidence="6" type="ORF">DEH84_01510</name>
</gene>
<proteinExistence type="predicted"/>
<dbReference type="Proteomes" id="UP000244892">
    <property type="component" value="Chromosome"/>
</dbReference>
<evidence type="ECO:0000256" key="5">
    <source>
        <dbReference type="SAM" id="Phobius"/>
    </source>
</evidence>
<evidence type="ECO:0000256" key="2">
    <source>
        <dbReference type="ARBA" id="ARBA00022692"/>
    </source>
</evidence>
<dbReference type="InterPro" id="IPR006603">
    <property type="entry name" value="PQ-loop_rpt"/>
</dbReference>
<evidence type="ECO:0008006" key="8">
    <source>
        <dbReference type="Google" id="ProtNLM"/>
    </source>
</evidence>
<keyword evidence="4 5" id="KW-0472">Membrane</keyword>
<dbReference type="AlphaFoldDB" id="A0A2U8FVB8"/>
<feature type="transmembrane region" description="Helical" evidence="5">
    <location>
        <begin position="12"/>
        <end position="32"/>
    </location>
</feature>
<name>A0A2U8FVB8_9BURK</name>
<sequence>MFAFDPHVIDWVGSAAAVLTTSAFVPQAWLTFRTRDVSGISLGMYSAFTGGVALWLVYGLALGALPIVIANVITLSLALSILGMKLAYRPRDAGVEAEAEAAPRCER</sequence>
<dbReference type="KEGG" id="aon:DEH84_01510"/>
<dbReference type="GO" id="GO:0051119">
    <property type="term" value="F:sugar transmembrane transporter activity"/>
    <property type="evidence" value="ECO:0007669"/>
    <property type="project" value="InterPro"/>
</dbReference>
<comment type="subcellular location">
    <subcellularLocation>
        <location evidence="1">Membrane</location>
        <topology evidence="1">Multi-pass membrane protein</topology>
    </subcellularLocation>
</comment>
<dbReference type="Gene3D" id="1.20.1280.290">
    <property type="match status" value="1"/>
</dbReference>
<evidence type="ECO:0000256" key="1">
    <source>
        <dbReference type="ARBA" id="ARBA00004141"/>
    </source>
</evidence>
<reference evidence="6 7" key="1">
    <citation type="submission" date="2018-05" db="EMBL/GenBank/DDBJ databases">
        <title>complete genome sequence of Aquabacterium olei NBRC 110486.</title>
        <authorList>
            <person name="Tang B."/>
            <person name="Chang J."/>
            <person name="Zhang L."/>
            <person name="Yang H."/>
        </authorList>
    </citation>
    <scope>NUCLEOTIDE SEQUENCE [LARGE SCALE GENOMIC DNA]</scope>
    <source>
        <strain evidence="6 7">NBRC 110486</strain>
    </source>
</reference>
<feature type="transmembrane region" description="Helical" evidence="5">
    <location>
        <begin position="39"/>
        <end position="58"/>
    </location>
</feature>
<accession>A0A2U8FVB8</accession>
<keyword evidence="3 5" id="KW-1133">Transmembrane helix</keyword>
<dbReference type="Pfam" id="PF04193">
    <property type="entry name" value="PQ-loop"/>
    <property type="match status" value="1"/>
</dbReference>